<comment type="caution">
    <text evidence="3">The sequence shown here is derived from an EMBL/GenBank/DDBJ whole genome shotgun (WGS) entry which is preliminary data.</text>
</comment>
<keyword evidence="2" id="KW-0472">Membrane</keyword>
<organism evidence="3 4">
    <name type="scientific">Candidatus Berkelbacteria bacterium CG1_02_42_45</name>
    <dbReference type="NCBI Taxonomy" id="1805036"/>
    <lineage>
        <taxon>Bacteria</taxon>
        <taxon>Candidatus Berkelbacteria</taxon>
    </lineage>
</organism>
<reference evidence="3 4" key="1">
    <citation type="journal article" date="2016" name="Environ. Microbiol.">
        <title>Genomic resolution of a cold subsurface aquifer community provides metabolic insights for novel microbes adapted to high CO concentrations.</title>
        <authorList>
            <person name="Probst A.J."/>
            <person name="Castelle C.J."/>
            <person name="Singh A."/>
            <person name="Brown C.T."/>
            <person name="Anantharaman K."/>
            <person name="Sharon I."/>
            <person name="Hug L.A."/>
            <person name="Burstein D."/>
            <person name="Emerson J.B."/>
            <person name="Thomas B.C."/>
            <person name="Banfield J.F."/>
        </authorList>
    </citation>
    <scope>NUCLEOTIDE SEQUENCE [LARGE SCALE GENOMIC DNA]</scope>
    <source>
        <strain evidence="3">CG1_02_42_45</strain>
    </source>
</reference>
<feature type="region of interest" description="Disordered" evidence="1">
    <location>
        <begin position="544"/>
        <end position="564"/>
    </location>
</feature>
<feature type="transmembrane region" description="Helical" evidence="2">
    <location>
        <begin position="191"/>
        <end position="210"/>
    </location>
</feature>
<evidence type="ECO:0000313" key="3">
    <source>
        <dbReference type="EMBL" id="OIN89739.1"/>
    </source>
</evidence>
<proteinExistence type="predicted"/>
<feature type="region of interest" description="Disordered" evidence="1">
    <location>
        <begin position="109"/>
        <end position="135"/>
    </location>
</feature>
<feature type="region of interest" description="Disordered" evidence="1">
    <location>
        <begin position="320"/>
        <end position="357"/>
    </location>
</feature>
<feature type="region of interest" description="Disordered" evidence="1">
    <location>
        <begin position="1"/>
        <end position="33"/>
    </location>
</feature>
<dbReference type="Proteomes" id="UP000182753">
    <property type="component" value="Unassembled WGS sequence"/>
</dbReference>
<dbReference type="InterPro" id="IPR045584">
    <property type="entry name" value="Pilin-like"/>
</dbReference>
<protein>
    <submittedName>
        <fullName evidence="3">Uncharacterized protein</fullName>
    </submittedName>
</protein>
<evidence type="ECO:0000256" key="2">
    <source>
        <dbReference type="SAM" id="Phobius"/>
    </source>
</evidence>
<evidence type="ECO:0000256" key="1">
    <source>
        <dbReference type="SAM" id="MobiDB-lite"/>
    </source>
</evidence>
<gene>
    <name evidence="3" type="ORF">AUJ40_01385</name>
</gene>
<keyword evidence="2" id="KW-0812">Transmembrane</keyword>
<sequence length="674" mass="71345">MADAVKTTGNSPWDEPVPENTKTIKPTPTVVGDLDVNKSQENLTANQEAKPIELKIPTDTEEKVGVKIDATAVQPAVTQPEPTVPPAPAPTKEPTTNSNFWQSVYSQEGKPEGVAQATPPAPRVDIGPKPTTPVTPPKILVETSRLGQPAPANPASVGQVPIKPAQTAPVPPPTTPPPAAQFRAPVNRTKTFIFAGILGVIILFAGGIFLTEEGMISLGLEKIYGIAHLESLWKGLPENPENAFAMAASKMKTEKSFKVNGSATVTINRGVKSDIISPIVSAVAYPIMSFKAVPAGRQDEELGSYIEAVLTALNDGLAGEVKESPDNSPKANVGIPTESVGKIAAESGTTGGSTSSSMIASVEEVTAELSARIADDVSGAKIDLKSKKSPNSKIELVYSSGKMYLKTSDDIVYDKSTKGGWLAYNLKNFGQESPQDVLWGSDFSGSNFSIIGQRSGNETIDGVRCYHYVGKVTLGSALNGFGLSENSLSSMDSDFWLGAKDHLIHRLKMKIVSNSSAAISRIEVTLDFSDYGGGGGDFVVPATSTPASGGASQTGGTQPTPGQAATMTAEQLRDTQRKSDLSNIAKALESYFAAFGKYPITTKTEKISQTTGILYSTLVPSYITTLPIDPLDPKYYYGYESNGTQYSLSAVLEDKTDPDGKTVGSSYLYFLKNQ</sequence>
<dbReference type="Gene3D" id="3.30.700.10">
    <property type="entry name" value="Glycoprotein, Type 4 Pilin"/>
    <property type="match status" value="1"/>
</dbReference>
<accession>A0A1J4RQT0</accession>
<feature type="region of interest" description="Disordered" evidence="1">
    <location>
        <begin position="71"/>
        <end position="95"/>
    </location>
</feature>
<dbReference type="SUPFAM" id="SSF54523">
    <property type="entry name" value="Pili subunits"/>
    <property type="match status" value="1"/>
</dbReference>
<name>A0A1J4RQT0_9BACT</name>
<feature type="compositionally biased region" description="Pro residues" evidence="1">
    <location>
        <begin position="82"/>
        <end position="91"/>
    </location>
</feature>
<keyword evidence="2" id="KW-1133">Transmembrane helix</keyword>
<dbReference type="EMBL" id="MNUJ01000027">
    <property type="protein sequence ID" value="OIN89739.1"/>
    <property type="molecule type" value="Genomic_DNA"/>
</dbReference>
<evidence type="ECO:0000313" key="4">
    <source>
        <dbReference type="Proteomes" id="UP000182753"/>
    </source>
</evidence>
<dbReference type="Gene3D" id="2.50.20.20">
    <property type="match status" value="1"/>
</dbReference>
<dbReference type="AlphaFoldDB" id="A0A1J4RQT0"/>